<organism evidence="1">
    <name type="scientific">uncultured Caudovirales phage</name>
    <dbReference type="NCBI Taxonomy" id="2100421"/>
    <lineage>
        <taxon>Viruses</taxon>
        <taxon>Duplodnaviria</taxon>
        <taxon>Heunggongvirae</taxon>
        <taxon>Uroviricota</taxon>
        <taxon>Caudoviricetes</taxon>
        <taxon>Peduoviridae</taxon>
        <taxon>Maltschvirus</taxon>
        <taxon>Maltschvirus maltsch</taxon>
    </lineage>
</organism>
<protein>
    <submittedName>
        <fullName evidence="1">Uncharacterized protein</fullName>
    </submittedName>
</protein>
<name>A0A6J7WXE4_9CAUD</name>
<dbReference type="EMBL" id="LR798288">
    <property type="protein sequence ID" value="CAB5221545.1"/>
    <property type="molecule type" value="Genomic_DNA"/>
</dbReference>
<gene>
    <name evidence="1" type="ORF">UFOVP247_192</name>
</gene>
<sequence>MPKVTIELEYEQLDAMVLHELKHCYEQLLRDWDNKVNVYDTRDELWTTMAAFERVLEYFMVGEDYDRYMASFSTKSLSD</sequence>
<reference evidence="1" key="1">
    <citation type="submission" date="2020-05" db="EMBL/GenBank/DDBJ databases">
        <authorList>
            <person name="Chiriac C."/>
            <person name="Salcher M."/>
            <person name="Ghai R."/>
            <person name="Kavagutti S V."/>
        </authorList>
    </citation>
    <scope>NUCLEOTIDE SEQUENCE</scope>
</reference>
<proteinExistence type="predicted"/>
<evidence type="ECO:0000313" key="1">
    <source>
        <dbReference type="EMBL" id="CAB5221545.1"/>
    </source>
</evidence>
<accession>A0A6J7WXE4</accession>